<dbReference type="InterPro" id="IPR052552">
    <property type="entry name" value="YeaO-like"/>
</dbReference>
<dbReference type="EMBL" id="LRQA01000017">
    <property type="protein sequence ID" value="KXA19034.1"/>
    <property type="molecule type" value="Genomic_DNA"/>
</dbReference>
<dbReference type="OrthoDB" id="9790745at2"/>
<dbReference type="Proteomes" id="UP000070558">
    <property type="component" value="Unassembled WGS sequence"/>
</dbReference>
<organism evidence="1 2">
    <name type="scientific">Gardnerella vaginalis</name>
    <dbReference type="NCBI Taxonomy" id="2702"/>
    <lineage>
        <taxon>Bacteria</taxon>
        <taxon>Bacillati</taxon>
        <taxon>Actinomycetota</taxon>
        <taxon>Actinomycetes</taxon>
        <taxon>Bifidobacteriales</taxon>
        <taxon>Bifidobacteriaceae</taxon>
        <taxon>Gardnerella</taxon>
    </lineage>
</organism>
<reference evidence="1 2" key="1">
    <citation type="submission" date="2016-01" db="EMBL/GenBank/DDBJ databases">
        <authorList>
            <person name="Oliw E.H."/>
        </authorList>
    </citation>
    <scope>NUCLEOTIDE SEQUENCE [LARGE SCALE GENOMIC DNA]</scope>
    <source>
        <strain evidence="1 2">GED7760B</strain>
    </source>
</reference>
<evidence type="ECO:0000313" key="2">
    <source>
        <dbReference type="Proteomes" id="UP000070558"/>
    </source>
</evidence>
<comment type="caution">
    <text evidence="1">The sequence shown here is derived from an EMBL/GenBank/DDBJ whole genome shotgun (WGS) entry which is preliminary data.</text>
</comment>
<evidence type="ECO:0008006" key="3">
    <source>
        <dbReference type="Google" id="ProtNLM"/>
    </source>
</evidence>
<dbReference type="PATRIC" id="fig|2702.99.peg.221"/>
<dbReference type="PANTHER" id="PTHR36849">
    <property type="entry name" value="CYTOPLASMIC PROTEIN-RELATED"/>
    <property type="match status" value="1"/>
</dbReference>
<dbReference type="RefSeq" id="WP_060786534.1">
    <property type="nucleotide sequence ID" value="NZ_KQ956807.1"/>
</dbReference>
<evidence type="ECO:0000313" key="1">
    <source>
        <dbReference type="EMBL" id="KXA19034.1"/>
    </source>
</evidence>
<proteinExistence type="predicted"/>
<sequence length="122" mass="14520">MCNINIQIKRVYESFDEHDGFRVLVDRLWPRGISKEKANLDLWCKDIAPSSDLRKWFGHKSERFEEFANRYIEELDENQDCVNQIVDICRKSKKVTFLYGAKDPRINHAVVLKDYIQNVLQN</sequence>
<dbReference type="Pfam" id="PF22752">
    <property type="entry name" value="DUF488-N3i"/>
    <property type="match status" value="1"/>
</dbReference>
<gene>
    <name evidence="1" type="ORF">HMPREF3216_00219</name>
</gene>
<dbReference type="AlphaFoldDB" id="A0A133NRW3"/>
<protein>
    <recommendedName>
        <fullName evidence="3">DUF488 domain-containing protein</fullName>
    </recommendedName>
</protein>
<name>A0A133NRW3_GARVA</name>
<accession>A0A133NRW3</accession>
<dbReference type="PANTHER" id="PTHR36849:SF1">
    <property type="entry name" value="CYTOPLASMIC PROTEIN"/>
    <property type="match status" value="1"/>
</dbReference>